<proteinExistence type="predicted"/>
<organism evidence="7 8">
    <name type="scientific">Apium graveolens</name>
    <name type="common">Celery</name>
    <dbReference type="NCBI Taxonomy" id="4045"/>
    <lineage>
        <taxon>Eukaryota</taxon>
        <taxon>Viridiplantae</taxon>
        <taxon>Streptophyta</taxon>
        <taxon>Embryophyta</taxon>
        <taxon>Tracheophyta</taxon>
        <taxon>Spermatophyta</taxon>
        <taxon>Magnoliopsida</taxon>
        <taxon>eudicotyledons</taxon>
        <taxon>Gunneridae</taxon>
        <taxon>Pentapetalae</taxon>
        <taxon>asterids</taxon>
        <taxon>campanulids</taxon>
        <taxon>Apiales</taxon>
        <taxon>Apiaceae</taxon>
        <taxon>Apioideae</taxon>
        <taxon>apioid superclade</taxon>
        <taxon>Apieae</taxon>
        <taxon>Apium</taxon>
    </lineage>
</organism>
<keyword evidence="3" id="KW-0479">Metal-binding</keyword>
<evidence type="ECO:0000313" key="8">
    <source>
        <dbReference type="Proteomes" id="UP000593563"/>
    </source>
</evidence>
<evidence type="ECO:0000256" key="2">
    <source>
        <dbReference type="ARBA" id="ARBA00022468"/>
    </source>
</evidence>
<evidence type="ECO:0000256" key="4">
    <source>
        <dbReference type="ARBA" id="ARBA00022837"/>
    </source>
</evidence>
<comment type="caution">
    <text evidence="7">The sequence shown here is derived from an EMBL/GenBank/DDBJ whole genome shotgun (WGS) entry which is preliminary data.</text>
</comment>
<accession>A0A6L5B959</accession>
<dbReference type="InterPro" id="IPR044562">
    <property type="entry name" value="CAR1-11"/>
</dbReference>
<evidence type="ECO:0000256" key="5">
    <source>
        <dbReference type="ARBA" id="ARBA00023121"/>
    </source>
</evidence>
<dbReference type="PANTHER" id="PTHR45933:SF11">
    <property type="entry name" value="PROTEIN C2-DOMAIN ABA-RELATED 1"/>
    <property type="match status" value="1"/>
</dbReference>
<comment type="subcellular location">
    <subcellularLocation>
        <location evidence="1">Membrane</location>
    </subcellularLocation>
</comment>
<dbReference type="GO" id="GO:0046872">
    <property type="term" value="F:metal ion binding"/>
    <property type="evidence" value="ECO:0007669"/>
    <property type="project" value="UniProtKB-KW"/>
</dbReference>
<keyword evidence="5" id="KW-0446">Lipid-binding</keyword>
<evidence type="ECO:0000256" key="1">
    <source>
        <dbReference type="ARBA" id="ARBA00004370"/>
    </source>
</evidence>
<evidence type="ECO:0000256" key="3">
    <source>
        <dbReference type="ARBA" id="ARBA00022723"/>
    </source>
</evidence>
<dbReference type="EMBL" id="WRXP01002125">
    <property type="protein sequence ID" value="KAF1001903.1"/>
    <property type="molecule type" value="Genomic_DNA"/>
</dbReference>
<feature type="non-terminal residue" evidence="7">
    <location>
        <position position="1"/>
    </location>
</feature>
<keyword evidence="4" id="KW-0106">Calcium</keyword>
<dbReference type="GO" id="GO:0005096">
    <property type="term" value="F:GTPase activator activity"/>
    <property type="evidence" value="ECO:0007669"/>
    <property type="project" value="UniProtKB-KW"/>
</dbReference>
<sequence length="59" mass="6791">VVHDKDTFFVDHKMGDAEFEIKTFVEVVRMPLKDPPEGTIITIVKQRRDNCLSEESSIV</sequence>
<dbReference type="Proteomes" id="UP000593563">
    <property type="component" value="Unassembled WGS sequence"/>
</dbReference>
<gene>
    <name evidence="7" type="ORF">AG4045_018358</name>
</gene>
<keyword evidence="2" id="KW-0343">GTPase activation</keyword>
<keyword evidence="6" id="KW-0472">Membrane</keyword>
<protein>
    <submittedName>
        <fullName evidence="7">Uncharacterized protein</fullName>
    </submittedName>
</protein>
<evidence type="ECO:0000313" key="7">
    <source>
        <dbReference type="EMBL" id="KAF1001903.1"/>
    </source>
</evidence>
<dbReference type="GO" id="GO:0016020">
    <property type="term" value="C:membrane"/>
    <property type="evidence" value="ECO:0007669"/>
    <property type="project" value="UniProtKB-SubCell"/>
</dbReference>
<keyword evidence="8" id="KW-1185">Reference proteome</keyword>
<dbReference type="PANTHER" id="PTHR45933">
    <property type="entry name" value="PROTEIN C2-DOMAIN ABA-RELATED 4"/>
    <property type="match status" value="1"/>
</dbReference>
<dbReference type="GO" id="GO:0008289">
    <property type="term" value="F:lipid binding"/>
    <property type="evidence" value="ECO:0007669"/>
    <property type="project" value="UniProtKB-KW"/>
</dbReference>
<reference evidence="7" key="1">
    <citation type="submission" date="2020-01" db="EMBL/GenBank/DDBJ databases">
        <title>The Celery Genome Sequence Reveals Sequential Paleo-tetraploidization, Resistance Gene Elimination, Karyotype Evolution, and Functional Innovation in Apiales.</title>
        <authorList>
            <person name="Song X."/>
        </authorList>
    </citation>
    <scope>NUCLEOTIDE SEQUENCE</scope>
    <source>
        <tissue evidence="7">Leaf</tissue>
    </source>
</reference>
<dbReference type="AlphaFoldDB" id="A0A6L5B959"/>
<evidence type="ECO:0000256" key="6">
    <source>
        <dbReference type="ARBA" id="ARBA00023136"/>
    </source>
</evidence>
<name>A0A6L5B959_APIGR</name>